<dbReference type="EMBL" id="KZ305024">
    <property type="protein sequence ID" value="PIA55615.1"/>
    <property type="molecule type" value="Genomic_DNA"/>
</dbReference>
<gene>
    <name evidence="1" type="ORF">AQUCO_00700138v1</name>
</gene>
<name>A0A2G5EIL8_AQUCA</name>
<protein>
    <submittedName>
        <fullName evidence="1">Uncharacterized protein</fullName>
    </submittedName>
</protein>
<dbReference type="InParanoid" id="A0A2G5EIL8"/>
<organism evidence="1 2">
    <name type="scientific">Aquilegia coerulea</name>
    <name type="common">Rocky mountain columbine</name>
    <dbReference type="NCBI Taxonomy" id="218851"/>
    <lineage>
        <taxon>Eukaryota</taxon>
        <taxon>Viridiplantae</taxon>
        <taxon>Streptophyta</taxon>
        <taxon>Embryophyta</taxon>
        <taxon>Tracheophyta</taxon>
        <taxon>Spermatophyta</taxon>
        <taxon>Magnoliopsida</taxon>
        <taxon>Ranunculales</taxon>
        <taxon>Ranunculaceae</taxon>
        <taxon>Thalictroideae</taxon>
        <taxon>Aquilegia</taxon>
    </lineage>
</organism>
<keyword evidence="2" id="KW-1185">Reference proteome</keyword>
<accession>A0A2G5EIL8</accession>
<evidence type="ECO:0000313" key="1">
    <source>
        <dbReference type="EMBL" id="PIA55615.1"/>
    </source>
</evidence>
<proteinExistence type="predicted"/>
<reference evidence="1 2" key="1">
    <citation type="submission" date="2017-09" db="EMBL/GenBank/DDBJ databases">
        <title>WGS assembly of Aquilegia coerulea Goldsmith.</title>
        <authorList>
            <person name="Hodges S."/>
            <person name="Kramer E."/>
            <person name="Nordborg M."/>
            <person name="Tomkins J."/>
            <person name="Borevitz J."/>
            <person name="Derieg N."/>
            <person name="Yan J."/>
            <person name="Mihaltcheva S."/>
            <person name="Hayes R.D."/>
            <person name="Rokhsar D."/>
        </authorList>
    </citation>
    <scope>NUCLEOTIDE SEQUENCE [LARGE SCALE GENOMIC DNA]</scope>
    <source>
        <strain evidence="2">cv. Goldsmith</strain>
    </source>
</reference>
<dbReference type="Proteomes" id="UP000230069">
    <property type="component" value="Unassembled WGS sequence"/>
</dbReference>
<dbReference type="AlphaFoldDB" id="A0A2G5EIL8"/>
<evidence type="ECO:0000313" key="2">
    <source>
        <dbReference type="Proteomes" id="UP000230069"/>
    </source>
</evidence>
<sequence length="82" mass="9571">MEISESKSGKIELLILGCIKGSIIADVQWELLARQLQFSIFLSIYIWHTSVRSYGCILEVKGIFIYFLHSFDIKKKISWKLF</sequence>